<reference evidence="2 3" key="1">
    <citation type="submission" date="2015-01" db="EMBL/GenBank/DDBJ databases">
        <title>Genome of allotetraploid Gossypium barbadense reveals genomic plasticity and fiber elongation in cotton evolution.</title>
        <authorList>
            <person name="Chen X."/>
            <person name="Liu X."/>
            <person name="Zhao B."/>
            <person name="Zheng H."/>
            <person name="Hu Y."/>
            <person name="Lu G."/>
            <person name="Yang C."/>
            <person name="Chen J."/>
            <person name="Shan C."/>
            <person name="Zhang L."/>
            <person name="Zhou Y."/>
            <person name="Wang L."/>
            <person name="Guo W."/>
            <person name="Bai Y."/>
            <person name="Ruan J."/>
            <person name="Shangguan X."/>
            <person name="Mao Y."/>
            <person name="Jiang J."/>
            <person name="Zhu Y."/>
            <person name="Lei J."/>
            <person name="Kang H."/>
            <person name="Chen S."/>
            <person name="He X."/>
            <person name="Wang R."/>
            <person name="Wang Y."/>
            <person name="Chen J."/>
            <person name="Wang L."/>
            <person name="Yu S."/>
            <person name="Wang B."/>
            <person name="Wei J."/>
            <person name="Song S."/>
            <person name="Lu X."/>
            <person name="Gao Z."/>
            <person name="Gu W."/>
            <person name="Deng X."/>
            <person name="Ma D."/>
            <person name="Wang S."/>
            <person name="Liang W."/>
            <person name="Fang L."/>
            <person name="Cai C."/>
            <person name="Zhu X."/>
            <person name="Zhou B."/>
            <person name="Zhang Y."/>
            <person name="Chen Z."/>
            <person name="Xu S."/>
            <person name="Zhu R."/>
            <person name="Wang S."/>
            <person name="Zhang T."/>
            <person name="Zhao G."/>
        </authorList>
    </citation>
    <scope>NUCLEOTIDE SEQUENCE [LARGE SCALE GENOMIC DNA]</scope>
    <source>
        <strain evidence="3">cv. Xinhai21</strain>
        <tissue evidence="2">Leaf</tissue>
    </source>
</reference>
<protein>
    <submittedName>
        <fullName evidence="2">Uncharacterized protein</fullName>
    </submittedName>
</protein>
<feature type="region of interest" description="Disordered" evidence="1">
    <location>
        <begin position="1"/>
        <end position="27"/>
    </location>
</feature>
<organism evidence="2 3">
    <name type="scientific">Gossypium barbadense</name>
    <name type="common">Sea Island cotton</name>
    <name type="synonym">Hibiscus barbadensis</name>
    <dbReference type="NCBI Taxonomy" id="3634"/>
    <lineage>
        <taxon>Eukaryota</taxon>
        <taxon>Viridiplantae</taxon>
        <taxon>Streptophyta</taxon>
        <taxon>Embryophyta</taxon>
        <taxon>Tracheophyta</taxon>
        <taxon>Spermatophyta</taxon>
        <taxon>Magnoliopsida</taxon>
        <taxon>eudicotyledons</taxon>
        <taxon>Gunneridae</taxon>
        <taxon>Pentapetalae</taxon>
        <taxon>rosids</taxon>
        <taxon>malvids</taxon>
        <taxon>Malvales</taxon>
        <taxon>Malvaceae</taxon>
        <taxon>Malvoideae</taxon>
        <taxon>Gossypium</taxon>
    </lineage>
</organism>
<feature type="compositionally biased region" description="Polar residues" evidence="1">
    <location>
        <begin position="13"/>
        <end position="27"/>
    </location>
</feature>
<accession>A0A2P5YT92</accession>
<dbReference type="AlphaFoldDB" id="A0A2P5YT92"/>
<dbReference type="Proteomes" id="UP000239757">
    <property type="component" value="Unassembled WGS sequence"/>
</dbReference>
<feature type="compositionally biased region" description="Basic and acidic residues" evidence="1">
    <location>
        <begin position="1"/>
        <end position="12"/>
    </location>
</feature>
<proteinExistence type="predicted"/>
<dbReference type="EMBL" id="KZ662808">
    <property type="protein sequence ID" value="PPS18817.1"/>
    <property type="molecule type" value="Genomic_DNA"/>
</dbReference>
<evidence type="ECO:0000313" key="2">
    <source>
        <dbReference type="EMBL" id="PPS18817.1"/>
    </source>
</evidence>
<evidence type="ECO:0000313" key="3">
    <source>
        <dbReference type="Proteomes" id="UP000239757"/>
    </source>
</evidence>
<sequence>MENRAIFGDERPSSPNSSGYAGEKGSNSAMTMLKIDGASEIDGDKIKEVRNDGSLEGFFDAQASTWVPCKRHVDEV</sequence>
<name>A0A2P5YT92_GOSBA</name>
<gene>
    <name evidence="2" type="ORF">GOBAR_AA01761</name>
</gene>
<evidence type="ECO:0000256" key="1">
    <source>
        <dbReference type="SAM" id="MobiDB-lite"/>
    </source>
</evidence>
<dbReference type="OrthoDB" id="10559363at2759"/>